<feature type="compositionally biased region" description="Basic and acidic residues" evidence="1">
    <location>
        <begin position="21"/>
        <end position="34"/>
    </location>
</feature>
<accession>A0ABN9SZL1</accession>
<organism evidence="2 3">
    <name type="scientific">Prorocentrum cordatum</name>
    <dbReference type="NCBI Taxonomy" id="2364126"/>
    <lineage>
        <taxon>Eukaryota</taxon>
        <taxon>Sar</taxon>
        <taxon>Alveolata</taxon>
        <taxon>Dinophyceae</taxon>
        <taxon>Prorocentrales</taxon>
        <taxon>Prorocentraceae</taxon>
        <taxon>Prorocentrum</taxon>
    </lineage>
</organism>
<feature type="non-terminal residue" evidence="2">
    <location>
        <position position="1"/>
    </location>
</feature>
<evidence type="ECO:0000313" key="2">
    <source>
        <dbReference type="EMBL" id="CAK0838076.1"/>
    </source>
</evidence>
<dbReference type="EMBL" id="CAUYUJ010014195">
    <property type="protein sequence ID" value="CAK0838076.1"/>
    <property type="molecule type" value="Genomic_DNA"/>
</dbReference>
<sequence length="305" mass="32487">GASAAAGLRSTDALRNASPDAVREPERSGSKIDLRTPTSCCKARSTSPVATPWSSAPKLRTKSAPPAASANGRAPPARRRKPETKGLETPRRARAPDAPDPRGTREPEPPGVVRASPVRLHDPLHPEALRGPGMYSLARRACVGSSCIRNGVPTSSSVAGSIKPGFTWRARTDLMLRAAAHIHLGLLRLGGAERREVLDHLLLRDVPQRVAAKVDPPDHLGGPGRDEAPPCCRERSRCETLERPAQLARGMLEHLIPDAVYPQRPAGVERIRGAAGLTAILQLTVSSLSTLELGVLVEFGAWAES</sequence>
<protein>
    <submittedName>
        <fullName evidence="2">Uncharacterized protein</fullName>
    </submittedName>
</protein>
<comment type="caution">
    <text evidence="2">The sequence shown here is derived from an EMBL/GenBank/DDBJ whole genome shotgun (WGS) entry which is preliminary data.</text>
</comment>
<evidence type="ECO:0000313" key="3">
    <source>
        <dbReference type="Proteomes" id="UP001189429"/>
    </source>
</evidence>
<feature type="region of interest" description="Disordered" evidence="1">
    <location>
        <begin position="1"/>
        <end position="118"/>
    </location>
</feature>
<name>A0ABN9SZL1_9DINO</name>
<reference evidence="2" key="1">
    <citation type="submission" date="2023-10" db="EMBL/GenBank/DDBJ databases">
        <authorList>
            <person name="Chen Y."/>
            <person name="Shah S."/>
            <person name="Dougan E. K."/>
            <person name="Thang M."/>
            <person name="Chan C."/>
        </authorList>
    </citation>
    <scope>NUCLEOTIDE SEQUENCE [LARGE SCALE GENOMIC DNA]</scope>
</reference>
<dbReference type="Proteomes" id="UP001189429">
    <property type="component" value="Unassembled WGS sequence"/>
</dbReference>
<evidence type="ECO:0000256" key="1">
    <source>
        <dbReference type="SAM" id="MobiDB-lite"/>
    </source>
</evidence>
<feature type="compositionally biased region" description="Polar residues" evidence="1">
    <location>
        <begin position="36"/>
        <end position="54"/>
    </location>
</feature>
<feature type="compositionally biased region" description="Basic and acidic residues" evidence="1">
    <location>
        <begin position="83"/>
        <end position="108"/>
    </location>
</feature>
<gene>
    <name evidence="2" type="ORF">PCOR1329_LOCUS34104</name>
</gene>
<proteinExistence type="predicted"/>
<keyword evidence="3" id="KW-1185">Reference proteome</keyword>